<name>A0A365XXU8_9BACT</name>
<keyword evidence="2" id="KW-1185">Reference proteome</keyword>
<accession>A0A365XXU8</accession>
<proteinExistence type="predicted"/>
<organism evidence="1 2">
    <name type="scientific">Chitinophaga flava</name>
    <dbReference type="NCBI Taxonomy" id="2259036"/>
    <lineage>
        <taxon>Bacteria</taxon>
        <taxon>Pseudomonadati</taxon>
        <taxon>Bacteroidota</taxon>
        <taxon>Chitinophagia</taxon>
        <taxon>Chitinophagales</taxon>
        <taxon>Chitinophagaceae</taxon>
        <taxon>Chitinophaga</taxon>
    </lineage>
</organism>
<gene>
    <name evidence="1" type="ORF">DF182_00880</name>
</gene>
<comment type="caution">
    <text evidence="1">The sequence shown here is derived from an EMBL/GenBank/DDBJ whole genome shotgun (WGS) entry which is preliminary data.</text>
</comment>
<protein>
    <submittedName>
        <fullName evidence="1">Uncharacterized protein</fullName>
    </submittedName>
</protein>
<sequence length="137" mass="16166">MEKKIIMGPWIHTCGQCGGKSYFNPSDMLLPELMCRHCGSIKINLPEERERMRLLLEEHNWYPGFLELLFKIEEELGIEYEDDDFPRPFVTWRQLLEVTCRRCGALTDEEILSKLAVFSSLTVMDIRQMMDMPVYID</sequence>
<evidence type="ECO:0000313" key="2">
    <source>
        <dbReference type="Proteomes" id="UP000253410"/>
    </source>
</evidence>
<dbReference type="AlphaFoldDB" id="A0A365XXU8"/>
<evidence type="ECO:0000313" key="1">
    <source>
        <dbReference type="EMBL" id="RBL91209.1"/>
    </source>
</evidence>
<dbReference type="Proteomes" id="UP000253410">
    <property type="component" value="Unassembled WGS sequence"/>
</dbReference>
<dbReference type="EMBL" id="QFFJ01000001">
    <property type="protein sequence ID" value="RBL91209.1"/>
    <property type="molecule type" value="Genomic_DNA"/>
</dbReference>
<reference evidence="1 2" key="1">
    <citation type="submission" date="2018-05" db="EMBL/GenBank/DDBJ databases">
        <title>Chitinophaga sp. K3CV102501T nov., isolated from isolated from a monsoon evergreen broad-leaved forest soil.</title>
        <authorList>
            <person name="Lv Y."/>
        </authorList>
    </citation>
    <scope>NUCLEOTIDE SEQUENCE [LARGE SCALE GENOMIC DNA]</scope>
    <source>
        <strain evidence="1 2">GDMCC 1.1325</strain>
    </source>
</reference>